<name>I7G7F7_MYCS2</name>
<gene>
    <name evidence="1" type="ordered locus">MSMEI_5218</name>
</gene>
<dbReference type="EMBL" id="CP001663">
    <property type="protein sequence ID" value="AFP41662.1"/>
    <property type="molecule type" value="Genomic_DNA"/>
</dbReference>
<evidence type="ECO:0000313" key="2">
    <source>
        <dbReference type="Proteomes" id="UP000006158"/>
    </source>
</evidence>
<dbReference type="Proteomes" id="UP000006158">
    <property type="component" value="Chromosome"/>
</dbReference>
<evidence type="ECO:0000313" key="1">
    <source>
        <dbReference type="EMBL" id="AFP41662.1"/>
    </source>
</evidence>
<organism evidence="1 2">
    <name type="scientific">Mycolicibacterium smegmatis (strain ATCC 700084 / mc(2)155)</name>
    <name type="common">Mycobacterium smegmatis</name>
    <dbReference type="NCBI Taxonomy" id="246196"/>
    <lineage>
        <taxon>Bacteria</taxon>
        <taxon>Bacillati</taxon>
        <taxon>Actinomycetota</taxon>
        <taxon>Actinomycetes</taxon>
        <taxon>Mycobacteriales</taxon>
        <taxon>Mycobacteriaceae</taxon>
        <taxon>Mycolicibacterium</taxon>
    </lineage>
</organism>
<dbReference type="AlphaFoldDB" id="I7G7F7"/>
<accession>I7G7F7</accession>
<proteinExistence type="predicted"/>
<reference evidence="1 2" key="1">
    <citation type="journal article" date="2007" name="Genome Biol.">
        <title>Interrupted coding sequences in Mycobacterium smegmatis: authentic mutations or sequencing errors?</title>
        <authorList>
            <person name="Deshayes C."/>
            <person name="Perrodou E."/>
            <person name="Gallien S."/>
            <person name="Euphrasie D."/>
            <person name="Schaeffer C."/>
            <person name="Van-Dorsselaer A."/>
            <person name="Poch O."/>
            <person name="Lecompte O."/>
            <person name="Reyrat J.M."/>
        </authorList>
    </citation>
    <scope>NUCLEOTIDE SEQUENCE [LARGE SCALE GENOMIC DNA]</scope>
    <source>
        <strain evidence="2">ATCC 700084 / mc(2)155</strain>
    </source>
</reference>
<reference evidence="1 2" key="2">
    <citation type="journal article" date="2009" name="Genome Res.">
        <title>Ortho-proteogenomics: multiple proteomes investigation through orthology and a new MS-based protocol.</title>
        <authorList>
            <person name="Gallien S."/>
            <person name="Perrodou E."/>
            <person name="Carapito C."/>
            <person name="Deshayes C."/>
            <person name="Reyrat J.M."/>
            <person name="Van Dorsselaer A."/>
            <person name="Poch O."/>
            <person name="Schaeffer C."/>
            <person name="Lecompte O."/>
        </authorList>
    </citation>
    <scope>NUCLEOTIDE SEQUENCE [LARGE SCALE GENOMIC DNA]</scope>
    <source>
        <strain evidence="2">ATCC 700084 / mc(2)155</strain>
    </source>
</reference>
<sequence length="114" mass="12492">MRRNDFGASVVQRPAEVAGVFGVDLLSARRGDRQDLEVDARVVHDAQSLFADRGEFREDAARIGRQRPQLVDEIGGDEVFFEGNQRHGHLFSRHSTALGPGSSWSLDARCGTAG</sequence>
<protein>
    <submittedName>
        <fullName evidence="1">Uncharacterized protein</fullName>
    </submittedName>
</protein>
<dbReference type="KEGG" id="msg:MSMEI_5218"/>